<dbReference type="Proteomes" id="UP000637383">
    <property type="component" value="Unassembled WGS sequence"/>
</dbReference>
<keyword evidence="6" id="KW-1185">Reference proteome</keyword>
<dbReference type="Gene3D" id="1.10.1280.10">
    <property type="entry name" value="Di-copper center containing domain from catechol oxidase"/>
    <property type="match status" value="1"/>
</dbReference>
<feature type="domain" description="Tyrosinase copper-binding" evidence="3">
    <location>
        <begin position="84"/>
        <end position="101"/>
    </location>
</feature>
<evidence type="ECO:0000259" key="4">
    <source>
        <dbReference type="PROSITE" id="PS00498"/>
    </source>
</evidence>
<dbReference type="PROSITE" id="PS00498">
    <property type="entry name" value="TYROSINASE_2"/>
    <property type="match status" value="1"/>
</dbReference>
<name>A0ABR8K9D1_9NOSO</name>
<gene>
    <name evidence="5" type="ORF">H6H03_16280</name>
</gene>
<dbReference type="PANTHER" id="PTHR11474">
    <property type="entry name" value="TYROSINASE FAMILY MEMBER"/>
    <property type="match status" value="1"/>
</dbReference>
<dbReference type="Pfam" id="PF00264">
    <property type="entry name" value="Tyrosinase"/>
    <property type="match status" value="1"/>
</dbReference>
<evidence type="ECO:0000259" key="3">
    <source>
        <dbReference type="PROSITE" id="PS00497"/>
    </source>
</evidence>
<dbReference type="SUPFAM" id="SSF48056">
    <property type="entry name" value="Di-copper centre-containing domain"/>
    <property type="match status" value="1"/>
</dbReference>
<feature type="domain" description="Tyrosinase copper-binding" evidence="4">
    <location>
        <begin position="309"/>
        <end position="320"/>
    </location>
</feature>
<evidence type="ECO:0000313" key="5">
    <source>
        <dbReference type="EMBL" id="MBD2735434.1"/>
    </source>
</evidence>
<comment type="caution">
    <text evidence="5">The sequence shown here is derived from an EMBL/GenBank/DDBJ whole genome shotgun (WGS) entry which is preliminary data.</text>
</comment>
<dbReference type="RefSeq" id="WP_190956088.1">
    <property type="nucleotide sequence ID" value="NZ_JACJTU010000014.1"/>
</dbReference>
<evidence type="ECO:0000256" key="1">
    <source>
        <dbReference type="ARBA" id="ARBA00022723"/>
    </source>
</evidence>
<evidence type="ECO:0000256" key="2">
    <source>
        <dbReference type="ARBA" id="ARBA00023008"/>
    </source>
</evidence>
<dbReference type="InterPro" id="IPR002227">
    <property type="entry name" value="Tyrosinase_Cu-bd"/>
</dbReference>
<sequence>MSTSNKLNIRYSVRYLEEQYNKGNKQPLEDLVRAWKGIKELPPTDKRSFFVLGGYHGEPFQYRQQVDELSPVDTYTYWGGYCNHGNVLFPTWHRVYVLKLEEALQSIVPGVTMPYWDETSEDSLEYGIPSILTQEKFELDGELIDNPLRSFVLPEALSDYVPSDNRIYEKPKGYETVRYPLSGLVGTPEAQSVTKEHNAAYPDYEENVKLLNQNIIAWLKGPVPEEKPIDSVYSQFQNCLRAPNYTVFSNTTSAAEWNKNHSGVITSLESPHNDIHLAVGGFDVPGQGEAGIIHGANGDMGENNTAAMDPIFFFHHCNIDRVFWLWQKQNGYTDEIDIIDGYQGTSSSDSQGPTPGIAPGTSLSLDTPLNPFLKDEFGTVYTSKDCINIEKQLGYTYAPGSLEEVPHLMATRSDVSSGKLVASKIDRALFQGSFVVEAYATFKNANGESTKHYIGHHSVLSRWNVIKCANCLTHLEVIAHFPLSGIPTEAVNDAEYHLEFKHRQFAQYHLEPQHRRLEFLRSGAKLPAKLSYKLEVKG</sequence>
<dbReference type="PANTHER" id="PTHR11474:SF76">
    <property type="entry name" value="SHKT DOMAIN-CONTAINING PROTEIN"/>
    <property type="match status" value="1"/>
</dbReference>
<reference evidence="5 6" key="1">
    <citation type="journal article" date="2020" name="ISME J.">
        <title>Comparative genomics reveals insights into cyanobacterial evolution and habitat adaptation.</title>
        <authorList>
            <person name="Chen M.Y."/>
            <person name="Teng W.K."/>
            <person name="Zhao L."/>
            <person name="Hu C.X."/>
            <person name="Zhou Y.K."/>
            <person name="Han B.P."/>
            <person name="Song L.R."/>
            <person name="Shu W.S."/>
        </authorList>
    </citation>
    <scope>NUCLEOTIDE SEQUENCE [LARGE SCALE GENOMIC DNA]</scope>
    <source>
        <strain evidence="5 6">FACHB-159</strain>
    </source>
</reference>
<organism evidence="5 6">
    <name type="scientific">Nostoc paludosum FACHB-159</name>
    <dbReference type="NCBI Taxonomy" id="2692908"/>
    <lineage>
        <taxon>Bacteria</taxon>
        <taxon>Bacillati</taxon>
        <taxon>Cyanobacteriota</taxon>
        <taxon>Cyanophyceae</taxon>
        <taxon>Nostocales</taxon>
        <taxon>Nostocaceae</taxon>
        <taxon>Nostoc</taxon>
    </lineage>
</organism>
<dbReference type="PROSITE" id="PS00497">
    <property type="entry name" value="TYROSINASE_1"/>
    <property type="match status" value="1"/>
</dbReference>
<dbReference type="PRINTS" id="PR00092">
    <property type="entry name" value="TYROSINASE"/>
</dbReference>
<accession>A0ABR8K9D1</accession>
<dbReference type="InterPro" id="IPR050316">
    <property type="entry name" value="Tyrosinase/Hemocyanin"/>
</dbReference>
<keyword evidence="1" id="KW-0479">Metal-binding</keyword>
<proteinExistence type="predicted"/>
<evidence type="ECO:0000313" key="6">
    <source>
        <dbReference type="Proteomes" id="UP000637383"/>
    </source>
</evidence>
<dbReference type="EMBL" id="JACJTU010000014">
    <property type="protein sequence ID" value="MBD2735434.1"/>
    <property type="molecule type" value="Genomic_DNA"/>
</dbReference>
<protein>
    <submittedName>
        <fullName evidence="5">Tyrosinase family protein</fullName>
    </submittedName>
</protein>
<dbReference type="InterPro" id="IPR008922">
    <property type="entry name" value="Di-copper_centre_dom_sf"/>
</dbReference>
<keyword evidence="2" id="KW-0186">Copper</keyword>